<gene>
    <name evidence="11" type="ORF">ABS361_05205</name>
</gene>
<keyword evidence="6" id="KW-0283">Flagellar rotation</keyword>
<evidence type="ECO:0000256" key="9">
    <source>
        <dbReference type="SAM" id="Phobius"/>
    </source>
</evidence>
<feature type="transmembrane region" description="Helical" evidence="9">
    <location>
        <begin position="181"/>
        <end position="203"/>
    </location>
</feature>
<dbReference type="PROSITE" id="PS01307">
    <property type="entry name" value="MOTA"/>
    <property type="match status" value="1"/>
</dbReference>
<evidence type="ECO:0000256" key="1">
    <source>
        <dbReference type="ARBA" id="ARBA00004651"/>
    </source>
</evidence>
<keyword evidence="3" id="KW-0813">Transport</keyword>
<evidence type="ECO:0000256" key="6">
    <source>
        <dbReference type="ARBA" id="ARBA00022779"/>
    </source>
</evidence>
<accession>A0AAU7XF60</accession>
<dbReference type="GO" id="GO:0071978">
    <property type="term" value="P:bacterial-type flagellum-dependent swarming motility"/>
    <property type="evidence" value="ECO:0007669"/>
    <property type="project" value="InterPro"/>
</dbReference>
<evidence type="ECO:0000256" key="5">
    <source>
        <dbReference type="ARBA" id="ARBA00022692"/>
    </source>
</evidence>
<dbReference type="InterPro" id="IPR002898">
    <property type="entry name" value="MotA_ExbB_proton_chnl"/>
</dbReference>
<evidence type="ECO:0000256" key="8">
    <source>
        <dbReference type="ARBA" id="ARBA00023136"/>
    </source>
</evidence>
<sequence length="257" mass="27617">MDFATFLGIGGGFGVLVLAVMMEGSKLSQFMDLLATNVVIGGALTTTLARFTLGGFLSAFGTGLKSVTFNHHVSAREMIEKISELADVVRKQGPLGLEQVQIEDEFLNKGMRMIADGFDLGVIRETLERERDLHIERLEDAHKLFKFMGDAAPGMGMVGTIIGLVSMFSHMDDPKKIGPGMAVALLTTLYGAVIANVVALPIADKLSIKAAEESINQTLVIDGVLLIREGKSPGVIRDMLLAYLPHKSRAALMEEAA</sequence>
<evidence type="ECO:0000256" key="2">
    <source>
        <dbReference type="ARBA" id="ARBA00008038"/>
    </source>
</evidence>
<evidence type="ECO:0000256" key="7">
    <source>
        <dbReference type="ARBA" id="ARBA00022989"/>
    </source>
</evidence>
<dbReference type="AlphaFoldDB" id="A0AAU7XF60"/>
<organism evidence="11">
    <name type="scientific">Methyloraptor flagellatus</name>
    <dbReference type="NCBI Taxonomy" id="3162530"/>
    <lineage>
        <taxon>Bacteria</taxon>
        <taxon>Pseudomonadati</taxon>
        <taxon>Pseudomonadota</taxon>
        <taxon>Alphaproteobacteria</taxon>
        <taxon>Hyphomicrobiales</taxon>
        <taxon>Ancalomicrobiaceae</taxon>
        <taxon>Methyloraptor</taxon>
    </lineage>
</organism>
<dbReference type="GO" id="GO:0006935">
    <property type="term" value="P:chemotaxis"/>
    <property type="evidence" value="ECO:0007669"/>
    <property type="project" value="InterPro"/>
</dbReference>
<dbReference type="PANTHER" id="PTHR30433">
    <property type="entry name" value="CHEMOTAXIS PROTEIN MOTA"/>
    <property type="match status" value="1"/>
</dbReference>
<feature type="transmembrane region" description="Helical" evidence="9">
    <location>
        <begin position="6"/>
        <end position="22"/>
    </location>
</feature>
<keyword evidence="5 9" id="KW-0812">Transmembrane</keyword>
<proteinExistence type="inferred from homology"/>
<feature type="domain" description="MotA/TolQ/ExbB proton channel" evidence="10">
    <location>
        <begin position="100"/>
        <end position="213"/>
    </location>
</feature>
<evidence type="ECO:0000256" key="4">
    <source>
        <dbReference type="ARBA" id="ARBA00022475"/>
    </source>
</evidence>
<evidence type="ECO:0000256" key="3">
    <source>
        <dbReference type="ARBA" id="ARBA00022448"/>
    </source>
</evidence>
<keyword evidence="8 9" id="KW-0472">Membrane</keyword>
<name>A0AAU7XF60_9HYPH</name>
<keyword evidence="4" id="KW-1003">Cell membrane</keyword>
<dbReference type="InterPro" id="IPR047055">
    <property type="entry name" value="MotA-like"/>
</dbReference>
<dbReference type="GO" id="GO:0005886">
    <property type="term" value="C:plasma membrane"/>
    <property type="evidence" value="ECO:0007669"/>
    <property type="project" value="UniProtKB-SubCell"/>
</dbReference>
<dbReference type="EMBL" id="CP158568">
    <property type="protein sequence ID" value="XBY45673.1"/>
    <property type="molecule type" value="Genomic_DNA"/>
</dbReference>
<evidence type="ECO:0000259" key="10">
    <source>
        <dbReference type="Pfam" id="PF01618"/>
    </source>
</evidence>
<dbReference type="InterPro" id="IPR000540">
    <property type="entry name" value="Flag_MotA_CS"/>
</dbReference>
<reference evidence="11" key="1">
    <citation type="submission" date="2024-06" db="EMBL/GenBank/DDBJ databases">
        <title>Methylostella associata gen. nov., sp. nov., a novel Ancalomicrobiaceae-affiliated facultatively methylotrophic bacteria that feed on methanotrophs of the genus Methylococcus.</title>
        <authorList>
            <person name="Saltykova V."/>
            <person name="Danilova O.V."/>
            <person name="Oshkin I.Y."/>
            <person name="Belova S.E."/>
            <person name="Pimenov N.V."/>
            <person name="Dedysh S.N."/>
        </authorList>
    </citation>
    <scope>NUCLEOTIDE SEQUENCE</scope>
    <source>
        <strain evidence="11">S20</strain>
    </source>
</reference>
<dbReference type="RefSeq" id="WP_407050766.1">
    <property type="nucleotide sequence ID" value="NZ_CP158568.1"/>
</dbReference>
<dbReference type="PANTHER" id="PTHR30433:SF2">
    <property type="entry name" value="MOTILITY PROTEIN A"/>
    <property type="match status" value="1"/>
</dbReference>
<comment type="similarity">
    <text evidence="2">Belongs to the MotA family.</text>
</comment>
<feature type="transmembrane region" description="Helical" evidence="9">
    <location>
        <begin position="147"/>
        <end position="169"/>
    </location>
</feature>
<comment type="subcellular location">
    <subcellularLocation>
        <location evidence="1">Cell membrane</location>
        <topology evidence="1">Multi-pass membrane protein</topology>
    </subcellularLocation>
</comment>
<keyword evidence="7 9" id="KW-1133">Transmembrane helix</keyword>
<dbReference type="Pfam" id="PF01618">
    <property type="entry name" value="MotA_ExbB"/>
    <property type="match status" value="1"/>
</dbReference>
<evidence type="ECO:0000313" key="11">
    <source>
        <dbReference type="EMBL" id="XBY45673.1"/>
    </source>
</evidence>
<dbReference type="KEGG" id="mflg:ABS361_05205"/>
<protein>
    <submittedName>
        <fullName evidence="11">MotA/TolQ/ExbB proton channel family protein</fullName>
    </submittedName>
</protein>